<sequence>MAREMTGLKFYFRNGETWTIDRKFIGDLWIKHITTSFGRIKGSDFVEIHPCDGLKIEIFQEADHVQTDDINLGGLELGMFSRALKYEDIERMEILYKSGNPDLVYFPYKDKATPHQEGLDNEYQSTKVNETTNTLYIVIDPTQTVEAVYSDKF</sequence>
<comment type="caution">
    <text evidence="1">The sequence shown here is derived from an EMBL/GenBank/DDBJ whole genome shotgun (WGS) entry which is preliminary data.</text>
</comment>
<dbReference type="EMBL" id="JXKH01000002">
    <property type="protein sequence ID" value="OJG19219.1"/>
    <property type="molecule type" value="Genomic_DNA"/>
</dbReference>
<protein>
    <submittedName>
        <fullName evidence="1">Uncharacterized protein</fullName>
    </submittedName>
</protein>
<evidence type="ECO:0000313" key="1">
    <source>
        <dbReference type="EMBL" id="OJG19219.1"/>
    </source>
</evidence>
<keyword evidence="2" id="KW-1185">Reference proteome</keyword>
<dbReference type="STRING" id="214095.RU97_GL000790"/>
<reference evidence="1 2" key="1">
    <citation type="submission" date="2014-12" db="EMBL/GenBank/DDBJ databases">
        <title>Draft genome sequences of 29 type strains of Enterococci.</title>
        <authorList>
            <person name="Zhong Z."/>
            <person name="Sun Z."/>
            <person name="Liu W."/>
            <person name="Zhang W."/>
            <person name="Zhang H."/>
        </authorList>
    </citation>
    <scope>NUCLEOTIDE SEQUENCE [LARGE SCALE GENOMIC DNA]</scope>
    <source>
        <strain evidence="1 2">DSM 17029</strain>
    </source>
</reference>
<organism evidence="1 2">
    <name type="scientific">Enterococcus canis</name>
    <dbReference type="NCBI Taxonomy" id="214095"/>
    <lineage>
        <taxon>Bacteria</taxon>
        <taxon>Bacillati</taxon>
        <taxon>Bacillota</taxon>
        <taxon>Bacilli</taxon>
        <taxon>Lactobacillales</taxon>
        <taxon>Enterococcaceae</taxon>
        <taxon>Enterococcus</taxon>
    </lineage>
</organism>
<accession>A0A1L8RHF5</accession>
<gene>
    <name evidence="1" type="ORF">RU97_GL000790</name>
</gene>
<dbReference type="RefSeq" id="WP_067389496.1">
    <property type="nucleotide sequence ID" value="NZ_JXKH01000002.1"/>
</dbReference>
<dbReference type="AlphaFoldDB" id="A0A1L8RHF5"/>
<name>A0A1L8RHF5_9ENTE</name>
<dbReference type="Proteomes" id="UP000181884">
    <property type="component" value="Unassembled WGS sequence"/>
</dbReference>
<proteinExistence type="predicted"/>
<evidence type="ECO:0000313" key="2">
    <source>
        <dbReference type="Proteomes" id="UP000181884"/>
    </source>
</evidence>